<dbReference type="PROSITE" id="PS51257">
    <property type="entry name" value="PROKAR_LIPOPROTEIN"/>
    <property type="match status" value="1"/>
</dbReference>
<evidence type="ECO:0000313" key="1">
    <source>
        <dbReference type="EMBL" id="NBG66038.1"/>
    </source>
</evidence>
<comment type="caution">
    <text evidence="1">The sequence shown here is derived from an EMBL/GenBank/DDBJ whole genome shotgun (WGS) entry which is preliminary data.</text>
</comment>
<dbReference type="AlphaFoldDB" id="A0A6N9NH90"/>
<accession>A0A6N9NH90</accession>
<proteinExistence type="predicted"/>
<protein>
    <submittedName>
        <fullName evidence="1">Uncharacterized protein</fullName>
    </submittedName>
</protein>
<dbReference type="Proteomes" id="UP000470771">
    <property type="component" value="Unassembled WGS sequence"/>
</dbReference>
<dbReference type="EMBL" id="WWNE01000006">
    <property type="protein sequence ID" value="NBG66038.1"/>
    <property type="molecule type" value="Genomic_DNA"/>
</dbReference>
<reference evidence="1 2" key="1">
    <citation type="submission" date="2019-12" db="EMBL/GenBank/DDBJ databases">
        <authorList>
            <person name="Zhao J."/>
        </authorList>
    </citation>
    <scope>NUCLEOTIDE SEQUENCE [LARGE SCALE GENOMIC DNA]</scope>
    <source>
        <strain evidence="1 2">S-15</strain>
    </source>
</reference>
<dbReference type="RefSeq" id="WP_160632985.1">
    <property type="nucleotide sequence ID" value="NZ_WWNE01000006.1"/>
</dbReference>
<keyword evidence="2" id="KW-1185">Reference proteome</keyword>
<gene>
    <name evidence="1" type="ORF">GQN54_07895</name>
</gene>
<name>A0A6N9NH90_9FLAO</name>
<sequence>MKKIAQIMLISVLVSCSNNYENVLLEEITNKSISLALESAMDHRNEIEYSFNENPEKTGPFYKLSVANFESSMHFLDRIDSFEISQYKDTLKQLLTDYKNLRDTLIQTIKYAGCNSDSLWNFEIDGVSNDNSYLMKLNIAFLNQLSQRCLSSGIDGCNMKFLTHKIFTNQSNNDTFKIQLNSPGIQLQDKRFIKIDSVKLNGVIIESPFTIQPNYAFSNLVSNKLTKGKYEVFGKVNFFPLEEIKLTREFTHSFEQE</sequence>
<organism evidence="1 2">
    <name type="scientific">Acidiluteibacter ferrifornacis</name>
    <dbReference type="NCBI Taxonomy" id="2692424"/>
    <lineage>
        <taxon>Bacteria</taxon>
        <taxon>Pseudomonadati</taxon>
        <taxon>Bacteroidota</taxon>
        <taxon>Flavobacteriia</taxon>
        <taxon>Flavobacteriales</taxon>
        <taxon>Cryomorphaceae</taxon>
        <taxon>Acidiluteibacter</taxon>
    </lineage>
</organism>
<evidence type="ECO:0000313" key="2">
    <source>
        <dbReference type="Proteomes" id="UP000470771"/>
    </source>
</evidence>